<name>A0A6V7HBX0_9HYME</name>
<evidence type="ECO:0000313" key="2">
    <source>
        <dbReference type="EMBL" id="CAD1475754.1"/>
    </source>
</evidence>
<feature type="non-terminal residue" evidence="2">
    <location>
        <position position="1"/>
    </location>
</feature>
<sequence>ERAGGTRRPDDTQALRPFRSTGDLRAQLMTFDLISIVLACFPVFQERLSRFLDAATTVADVRLHLSEQPHEKTLRQNFLDEFLPSSTSIDLSGTDSALYPFDPQQESYQEIWLPPTSMYPYFLFPGAARTSYYDHESTYDVQEPGQRRQHGHRHQHGRHQEAPELPGRPGVLVVETYDPRADHENRQEARA</sequence>
<comment type="caution">
    <text evidence="2">The sequence shown here is derived from an EMBL/GenBank/DDBJ whole genome shotgun (WGS) entry which is preliminary data.</text>
</comment>
<feature type="region of interest" description="Disordered" evidence="1">
    <location>
        <begin position="137"/>
        <end position="191"/>
    </location>
</feature>
<gene>
    <name evidence="2" type="ORF">MHI_LOCUS594027</name>
</gene>
<evidence type="ECO:0000313" key="3">
    <source>
        <dbReference type="Proteomes" id="UP000752696"/>
    </source>
</evidence>
<dbReference type="EMBL" id="CAJDYZ010008729">
    <property type="protein sequence ID" value="CAD1475754.1"/>
    <property type="molecule type" value="Genomic_DNA"/>
</dbReference>
<feature type="non-terminal residue" evidence="2">
    <location>
        <position position="191"/>
    </location>
</feature>
<proteinExistence type="predicted"/>
<organism evidence="2 3">
    <name type="scientific">Heterotrigona itama</name>
    <dbReference type="NCBI Taxonomy" id="395501"/>
    <lineage>
        <taxon>Eukaryota</taxon>
        <taxon>Metazoa</taxon>
        <taxon>Ecdysozoa</taxon>
        <taxon>Arthropoda</taxon>
        <taxon>Hexapoda</taxon>
        <taxon>Insecta</taxon>
        <taxon>Pterygota</taxon>
        <taxon>Neoptera</taxon>
        <taxon>Endopterygota</taxon>
        <taxon>Hymenoptera</taxon>
        <taxon>Apocrita</taxon>
        <taxon>Aculeata</taxon>
        <taxon>Apoidea</taxon>
        <taxon>Anthophila</taxon>
        <taxon>Apidae</taxon>
        <taxon>Heterotrigona</taxon>
    </lineage>
</organism>
<evidence type="ECO:0000256" key="1">
    <source>
        <dbReference type="SAM" id="MobiDB-lite"/>
    </source>
</evidence>
<feature type="compositionally biased region" description="Basic residues" evidence="1">
    <location>
        <begin position="147"/>
        <end position="157"/>
    </location>
</feature>
<dbReference type="Proteomes" id="UP000752696">
    <property type="component" value="Unassembled WGS sequence"/>
</dbReference>
<protein>
    <submittedName>
        <fullName evidence="2">Uncharacterized protein</fullName>
    </submittedName>
</protein>
<dbReference type="OrthoDB" id="6374728at2759"/>
<feature type="compositionally biased region" description="Basic and acidic residues" evidence="1">
    <location>
        <begin position="177"/>
        <end position="191"/>
    </location>
</feature>
<keyword evidence="3" id="KW-1185">Reference proteome</keyword>
<accession>A0A6V7HBX0</accession>
<reference evidence="2" key="1">
    <citation type="submission" date="2020-07" db="EMBL/GenBank/DDBJ databases">
        <authorList>
            <person name="Nazaruddin N."/>
        </authorList>
    </citation>
    <scope>NUCLEOTIDE SEQUENCE</scope>
</reference>
<dbReference type="AlphaFoldDB" id="A0A6V7HBX0"/>